<keyword evidence="3" id="KW-0227">DNA damage</keyword>
<dbReference type="InterPro" id="IPR004609">
    <property type="entry name" value="ATP-dep_DNA_helicase_RecG"/>
</dbReference>
<name>A0A382EJF5_9ZZZZ</name>
<feature type="domain" description="Helicase C-terminal" evidence="12">
    <location>
        <begin position="343"/>
        <end position="504"/>
    </location>
</feature>
<keyword evidence="2" id="KW-0547">Nucleotide-binding</keyword>
<dbReference type="GO" id="GO:0006281">
    <property type="term" value="P:DNA repair"/>
    <property type="evidence" value="ECO:0007669"/>
    <property type="project" value="UniProtKB-KW"/>
</dbReference>
<dbReference type="Gene3D" id="3.40.50.300">
    <property type="entry name" value="P-loop containing nucleotide triphosphate hydrolases"/>
    <property type="match status" value="2"/>
</dbReference>
<dbReference type="InterPro" id="IPR027417">
    <property type="entry name" value="P-loop_NTPase"/>
</dbReference>
<proteinExistence type="inferred from homology"/>
<dbReference type="InterPro" id="IPR045562">
    <property type="entry name" value="RecG_dom3_C"/>
</dbReference>
<dbReference type="NCBIfam" id="TIGR00643">
    <property type="entry name" value="recG"/>
    <property type="match status" value="1"/>
</dbReference>
<evidence type="ECO:0000256" key="4">
    <source>
        <dbReference type="ARBA" id="ARBA00022801"/>
    </source>
</evidence>
<evidence type="ECO:0000256" key="5">
    <source>
        <dbReference type="ARBA" id="ARBA00022806"/>
    </source>
</evidence>
<dbReference type="CDD" id="cd18811">
    <property type="entry name" value="SF2_C_RecG"/>
    <property type="match status" value="1"/>
</dbReference>
<dbReference type="SMART" id="SM00487">
    <property type="entry name" value="DEXDc"/>
    <property type="match status" value="1"/>
</dbReference>
<dbReference type="PROSITE" id="PS51192">
    <property type="entry name" value="HELICASE_ATP_BIND_1"/>
    <property type="match status" value="1"/>
</dbReference>
<evidence type="ECO:0000256" key="8">
    <source>
        <dbReference type="ARBA" id="ARBA00023172"/>
    </source>
</evidence>
<evidence type="ECO:0000256" key="2">
    <source>
        <dbReference type="ARBA" id="ARBA00022741"/>
    </source>
</evidence>
<keyword evidence="5" id="KW-0347">Helicase</keyword>
<dbReference type="InterPro" id="IPR014001">
    <property type="entry name" value="Helicase_ATP-bd"/>
</dbReference>
<reference evidence="13" key="1">
    <citation type="submission" date="2018-05" db="EMBL/GenBank/DDBJ databases">
        <authorList>
            <person name="Lanie J.A."/>
            <person name="Ng W.-L."/>
            <person name="Kazmierczak K.M."/>
            <person name="Andrzejewski T.M."/>
            <person name="Davidsen T.M."/>
            <person name="Wayne K.J."/>
            <person name="Tettelin H."/>
            <person name="Glass J.I."/>
            <person name="Rusch D."/>
            <person name="Podicherti R."/>
            <person name="Tsui H.-C.T."/>
            <person name="Winkler M.E."/>
        </authorList>
    </citation>
    <scope>NUCLEOTIDE SEQUENCE</scope>
</reference>
<dbReference type="GO" id="GO:0043138">
    <property type="term" value="F:3'-5' DNA helicase activity"/>
    <property type="evidence" value="ECO:0007669"/>
    <property type="project" value="UniProtKB-EC"/>
</dbReference>
<evidence type="ECO:0000313" key="13">
    <source>
        <dbReference type="EMBL" id="SVB50053.1"/>
    </source>
</evidence>
<dbReference type="PROSITE" id="PS51194">
    <property type="entry name" value="HELICASE_CTER"/>
    <property type="match status" value="1"/>
</dbReference>
<dbReference type="Pfam" id="PF19833">
    <property type="entry name" value="RecG_dom3_C"/>
    <property type="match status" value="1"/>
</dbReference>
<comment type="catalytic activity">
    <reaction evidence="10">
        <text>ATP + H2O = ADP + phosphate + H(+)</text>
        <dbReference type="Rhea" id="RHEA:13065"/>
        <dbReference type="ChEBI" id="CHEBI:15377"/>
        <dbReference type="ChEBI" id="CHEBI:15378"/>
        <dbReference type="ChEBI" id="CHEBI:30616"/>
        <dbReference type="ChEBI" id="CHEBI:43474"/>
        <dbReference type="ChEBI" id="CHEBI:456216"/>
        <dbReference type="EC" id="5.6.2.4"/>
    </reaction>
</comment>
<dbReference type="AlphaFoldDB" id="A0A382EJF5"/>
<gene>
    <name evidence="13" type="ORF">METZ01_LOCUS202907</name>
</gene>
<dbReference type="Pfam" id="PF00271">
    <property type="entry name" value="Helicase_C"/>
    <property type="match status" value="1"/>
</dbReference>
<dbReference type="GO" id="GO:0006310">
    <property type="term" value="P:DNA recombination"/>
    <property type="evidence" value="ECO:0007669"/>
    <property type="project" value="UniProtKB-KW"/>
</dbReference>
<dbReference type="Pfam" id="PF00270">
    <property type="entry name" value="DEAD"/>
    <property type="match status" value="1"/>
</dbReference>
<evidence type="ECO:0000259" key="11">
    <source>
        <dbReference type="PROSITE" id="PS51192"/>
    </source>
</evidence>
<dbReference type="GO" id="GO:0005524">
    <property type="term" value="F:ATP binding"/>
    <property type="evidence" value="ECO:0007669"/>
    <property type="project" value="UniProtKB-KW"/>
</dbReference>
<feature type="non-terminal residue" evidence="13">
    <location>
        <position position="559"/>
    </location>
</feature>
<dbReference type="CDD" id="cd17992">
    <property type="entry name" value="DEXHc_RecG"/>
    <property type="match status" value="1"/>
</dbReference>
<dbReference type="GO" id="GO:0016787">
    <property type="term" value="F:hydrolase activity"/>
    <property type="evidence" value="ECO:0007669"/>
    <property type="project" value="UniProtKB-KW"/>
</dbReference>
<keyword evidence="9" id="KW-0234">DNA repair</keyword>
<evidence type="ECO:0000259" key="12">
    <source>
        <dbReference type="PROSITE" id="PS51194"/>
    </source>
</evidence>
<evidence type="ECO:0000256" key="1">
    <source>
        <dbReference type="ARBA" id="ARBA00007504"/>
    </source>
</evidence>
<accession>A0A382EJF5</accession>
<comment type="similarity">
    <text evidence="1">Belongs to the helicase family. RecG subfamily.</text>
</comment>
<protein>
    <submittedName>
        <fullName evidence="13">Uncharacterized protein</fullName>
    </submittedName>
</protein>
<evidence type="ECO:0000256" key="10">
    <source>
        <dbReference type="ARBA" id="ARBA00048988"/>
    </source>
</evidence>
<keyword evidence="6" id="KW-0067">ATP-binding</keyword>
<keyword evidence="8" id="KW-0233">DNA recombination</keyword>
<dbReference type="NCBIfam" id="NF008168">
    <property type="entry name" value="PRK10917.2-2"/>
    <property type="match status" value="1"/>
</dbReference>
<feature type="non-terminal residue" evidence="13">
    <location>
        <position position="1"/>
    </location>
</feature>
<dbReference type="InterPro" id="IPR047112">
    <property type="entry name" value="RecG/Mfd"/>
</dbReference>
<dbReference type="PANTHER" id="PTHR47964">
    <property type="entry name" value="ATP-DEPENDENT DNA HELICASE HOMOLOG RECG, CHLOROPLASTIC"/>
    <property type="match status" value="1"/>
</dbReference>
<organism evidence="13">
    <name type="scientific">marine metagenome</name>
    <dbReference type="NCBI Taxonomy" id="408172"/>
    <lineage>
        <taxon>unclassified sequences</taxon>
        <taxon>metagenomes</taxon>
        <taxon>ecological metagenomes</taxon>
    </lineage>
</organism>
<feature type="domain" description="Helicase ATP-binding" evidence="11">
    <location>
        <begin position="163"/>
        <end position="324"/>
    </location>
</feature>
<keyword evidence="4" id="KW-0378">Hydrolase</keyword>
<evidence type="ECO:0000256" key="6">
    <source>
        <dbReference type="ARBA" id="ARBA00022840"/>
    </source>
</evidence>
<dbReference type="SUPFAM" id="SSF52540">
    <property type="entry name" value="P-loop containing nucleoside triphosphate hydrolases"/>
    <property type="match status" value="2"/>
</dbReference>
<dbReference type="PANTHER" id="PTHR47964:SF1">
    <property type="entry name" value="ATP-DEPENDENT DNA HELICASE HOMOLOG RECG, CHLOROPLASTIC"/>
    <property type="match status" value="1"/>
</dbReference>
<dbReference type="GO" id="GO:0003677">
    <property type="term" value="F:DNA binding"/>
    <property type="evidence" value="ECO:0007669"/>
    <property type="project" value="UniProtKB-KW"/>
</dbReference>
<dbReference type="EMBL" id="UINC01044504">
    <property type="protein sequence ID" value="SVB50053.1"/>
    <property type="molecule type" value="Genomic_DNA"/>
</dbReference>
<dbReference type="InterPro" id="IPR011545">
    <property type="entry name" value="DEAD/DEAH_box_helicase_dom"/>
</dbReference>
<evidence type="ECO:0000256" key="3">
    <source>
        <dbReference type="ARBA" id="ARBA00022763"/>
    </source>
</evidence>
<keyword evidence="7" id="KW-0238">DNA-binding</keyword>
<dbReference type="SMART" id="SM00490">
    <property type="entry name" value="HELICc"/>
    <property type="match status" value="1"/>
</dbReference>
<evidence type="ECO:0000256" key="9">
    <source>
        <dbReference type="ARBA" id="ARBA00023204"/>
    </source>
</evidence>
<sequence>QFTNPEYELIENASRVQDATIHMGRIVPIYEKLASLTPKLHRRVVHQALKVVGDAFEDSLPAGVQERLGYPSRSQAIAESHFPQKDVALEELNEFRSLAQQRLVFDEFFFFQAGLALRRRELVSVKKHHTVTVNDRIRAAALEVLPFRLTGDQRLVLKGIVSDLTKPEPMRRLLQGDVGSGKTIVAILAALVAMENNLQVALMSPTELLAEQHFASLKQVLGRSRFSLSLLTGATPTRERQRLAEQLADGSLQLIVGTHALLQEDVGFQQLGLVIIDEQHRFGVAQRAALGAKGSTPDLLVMTATPIPRTLALTIYGDLAVSNICELPPGRTPIVTIARSDAARADVYALIRSEIAKGRQAYVVCPLVDESEKLDLKAATEMAEELKSRIFPEKRIELIHGRIKSRERERIMHLFVTGGVDILVATTVIEVGVDVPNATVMVIEQAERFGLAQLHQLRGRVGRGIDQSHCALLHGEQISDSARARLKVLEQSNDGFVIAERDLNARGPGDFFGTRQSGMPLFRGGNVIRDHALMERAKACADEWLQCRDVSAEDRAKMQ</sequence>
<dbReference type="InterPro" id="IPR001650">
    <property type="entry name" value="Helicase_C-like"/>
</dbReference>
<evidence type="ECO:0000256" key="7">
    <source>
        <dbReference type="ARBA" id="ARBA00023125"/>
    </source>
</evidence>